<organism evidence="3 4">
    <name type="scientific">Nocardia rhamnosiphila</name>
    <dbReference type="NCBI Taxonomy" id="426716"/>
    <lineage>
        <taxon>Bacteria</taxon>
        <taxon>Bacillati</taxon>
        <taxon>Actinomycetota</taxon>
        <taxon>Actinomycetes</taxon>
        <taxon>Mycobacteriales</taxon>
        <taxon>Nocardiaceae</taxon>
        <taxon>Nocardia</taxon>
    </lineage>
</organism>
<keyword evidence="1" id="KW-0472">Membrane</keyword>
<keyword evidence="4" id="KW-1185">Reference proteome</keyword>
<sequence length="267" mass="27929">MARREQLRARDSDRVEVCALLDAASADGQLSDAEHTARTRSAMRAKYTADLDALIADLQIPGELAGAAILNRDRPARPWWVPVALLTAAAVLGAVVGLALPDDSASAGDPATEEAVEQAAADLATGSGLALFVDSYRRKFGDTIIDAATVFSDRILVQRLDRGEEQVYEFDGTDFTTTTSSVSSYSEGRPVDLADIDLLAVAAVLAGAPATVKLADGQIGHIGIGYELIAPEAAAPVLDIYVGDGGDRTGTMQLALDGTPQEVHPVD</sequence>
<proteinExistence type="predicted"/>
<accession>A0ABV2X0C0</accession>
<reference evidence="3 4" key="1">
    <citation type="submission" date="2024-06" db="EMBL/GenBank/DDBJ databases">
        <title>The Natural Products Discovery Center: Release of the First 8490 Sequenced Strains for Exploring Actinobacteria Biosynthetic Diversity.</title>
        <authorList>
            <person name="Kalkreuter E."/>
            <person name="Kautsar S.A."/>
            <person name="Yang D."/>
            <person name="Bader C.D."/>
            <person name="Teijaro C.N."/>
            <person name="Fluegel L."/>
            <person name="Davis C.M."/>
            <person name="Simpson J.R."/>
            <person name="Lauterbach L."/>
            <person name="Steele A.D."/>
            <person name="Gui C."/>
            <person name="Meng S."/>
            <person name="Li G."/>
            <person name="Viehrig K."/>
            <person name="Ye F."/>
            <person name="Su P."/>
            <person name="Kiefer A.F."/>
            <person name="Nichols A."/>
            <person name="Cepeda A.J."/>
            <person name="Yan W."/>
            <person name="Fan B."/>
            <person name="Jiang Y."/>
            <person name="Adhikari A."/>
            <person name="Zheng C.-J."/>
            <person name="Schuster L."/>
            <person name="Cowan T.M."/>
            <person name="Smanski M.J."/>
            <person name="Chevrette M.G."/>
            <person name="De Carvalho L.P.S."/>
            <person name="Shen B."/>
        </authorList>
    </citation>
    <scope>NUCLEOTIDE SEQUENCE [LARGE SCALE GENOMIC DNA]</scope>
    <source>
        <strain evidence="3 4">NPDC019708</strain>
    </source>
</reference>
<evidence type="ECO:0000313" key="3">
    <source>
        <dbReference type="EMBL" id="MEU1956585.1"/>
    </source>
</evidence>
<dbReference type="GeneID" id="96246788"/>
<evidence type="ECO:0000259" key="2">
    <source>
        <dbReference type="Pfam" id="PF08044"/>
    </source>
</evidence>
<feature type="domain" description="DUF1707" evidence="2">
    <location>
        <begin position="7"/>
        <end position="59"/>
    </location>
</feature>
<dbReference type="Pfam" id="PF08044">
    <property type="entry name" value="DUF1707"/>
    <property type="match status" value="1"/>
</dbReference>
<protein>
    <submittedName>
        <fullName evidence="3">DUF1707 domain-containing protein</fullName>
    </submittedName>
</protein>
<evidence type="ECO:0000256" key="1">
    <source>
        <dbReference type="SAM" id="Phobius"/>
    </source>
</evidence>
<dbReference type="EMBL" id="JBEYBF010000040">
    <property type="protein sequence ID" value="MEU1956585.1"/>
    <property type="molecule type" value="Genomic_DNA"/>
</dbReference>
<keyword evidence="1" id="KW-1133">Transmembrane helix</keyword>
<evidence type="ECO:0000313" key="4">
    <source>
        <dbReference type="Proteomes" id="UP001550628"/>
    </source>
</evidence>
<keyword evidence="1" id="KW-0812">Transmembrane</keyword>
<dbReference type="RefSeq" id="WP_162183814.1">
    <property type="nucleotide sequence ID" value="NZ_JBEYBD010000020.1"/>
</dbReference>
<dbReference type="Proteomes" id="UP001550628">
    <property type="component" value="Unassembled WGS sequence"/>
</dbReference>
<gene>
    <name evidence="3" type="ORF">ABZ510_32640</name>
</gene>
<dbReference type="InterPro" id="IPR012551">
    <property type="entry name" value="DUF1707_SHOCT-like"/>
</dbReference>
<comment type="caution">
    <text evidence="3">The sequence shown here is derived from an EMBL/GenBank/DDBJ whole genome shotgun (WGS) entry which is preliminary data.</text>
</comment>
<feature type="transmembrane region" description="Helical" evidence="1">
    <location>
        <begin position="79"/>
        <end position="100"/>
    </location>
</feature>
<name>A0ABV2X0C0_9NOCA</name>